<keyword evidence="6 12" id="KW-0378">Hydrolase</keyword>
<evidence type="ECO:0000256" key="3">
    <source>
        <dbReference type="ARBA" id="ARBA00006702"/>
    </source>
</evidence>
<keyword evidence="9" id="KW-0464">Manganese</keyword>
<dbReference type="PANTHER" id="PTHR47992">
    <property type="entry name" value="PROTEIN PHOSPHATASE"/>
    <property type="match status" value="1"/>
</dbReference>
<evidence type="ECO:0000256" key="7">
    <source>
        <dbReference type="ARBA" id="ARBA00022842"/>
    </source>
</evidence>
<dbReference type="CDD" id="cd00143">
    <property type="entry name" value="PP2Cc"/>
    <property type="match status" value="1"/>
</dbReference>
<feature type="domain" description="PPM-type phosphatase" evidence="13">
    <location>
        <begin position="106"/>
        <end position="352"/>
    </location>
</feature>
<keyword evidence="8 12" id="KW-0904">Protein phosphatase</keyword>
<comment type="cofactor">
    <cofactor evidence="1">
        <name>Mn(2+)</name>
        <dbReference type="ChEBI" id="CHEBI:29035"/>
    </cofactor>
</comment>
<dbReference type="AlphaFoldDB" id="A0AAV8DTU9"/>
<organism evidence="14 15">
    <name type="scientific">Rhynchospora pubera</name>
    <dbReference type="NCBI Taxonomy" id="906938"/>
    <lineage>
        <taxon>Eukaryota</taxon>
        <taxon>Viridiplantae</taxon>
        <taxon>Streptophyta</taxon>
        <taxon>Embryophyta</taxon>
        <taxon>Tracheophyta</taxon>
        <taxon>Spermatophyta</taxon>
        <taxon>Magnoliopsida</taxon>
        <taxon>Liliopsida</taxon>
        <taxon>Poales</taxon>
        <taxon>Cyperaceae</taxon>
        <taxon>Cyperoideae</taxon>
        <taxon>Rhynchosporeae</taxon>
        <taxon>Rhynchospora</taxon>
    </lineage>
</organism>
<evidence type="ECO:0000256" key="6">
    <source>
        <dbReference type="ARBA" id="ARBA00022801"/>
    </source>
</evidence>
<evidence type="ECO:0000256" key="12">
    <source>
        <dbReference type="RuleBase" id="RU003465"/>
    </source>
</evidence>
<dbReference type="Gene3D" id="3.60.40.10">
    <property type="entry name" value="PPM-type phosphatase domain"/>
    <property type="match status" value="1"/>
</dbReference>
<dbReference type="SMART" id="SM00332">
    <property type="entry name" value="PP2Cc"/>
    <property type="match status" value="1"/>
</dbReference>
<dbReference type="InterPro" id="IPR036457">
    <property type="entry name" value="PPM-type-like_dom_sf"/>
</dbReference>
<comment type="similarity">
    <text evidence="3 12">Belongs to the PP2C family.</text>
</comment>
<reference evidence="14" key="1">
    <citation type="submission" date="2022-08" db="EMBL/GenBank/DDBJ databases">
        <authorList>
            <person name="Marques A."/>
        </authorList>
    </citation>
    <scope>NUCLEOTIDE SEQUENCE</scope>
    <source>
        <strain evidence="14">RhyPub2mFocal</strain>
        <tissue evidence="14">Leaves</tissue>
    </source>
</reference>
<evidence type="ECO:0000256" key="1">
    <source>
        <dbReference type="ARBA" id="ARBA00001936"/>
    </source>
</evidence>
<evidence type="ECO:0000313" key="14">
    <source>
        <dbReference type="EMBL" id="KAJ4770100.1"/>
    </source>
</evidence>
<dbReference type="FunFam" id="3.60.40.10:FF:000027">
    <property type="entry name" value="Probable protein phosphatase 2C 76"/>
    <property type="match status" value="1"/>
</dbReference>
<accession>A0AAV8DTU9</accession>
<comment type="catalytic activity">
    <reaction evidence="11">
        <text>O-phospho-L-threonyl-[protein] + H2O = L-threonyl-[protein] + phosphate</text>
        <dbReference type="Rhea" id="RHEA:47004"/>
        <dbReference type="Rhea" id="RHEA-COMP:11060"/>
        <dbReference type="Rhea" id="RHEA-COMP:11605"/>
        <dbReference type="ChEBI" id="CHEBI:15377"/>
        <dbReference type="ChEBI" id="CHEBI:30013"/>
        <dbReference type="ChEBI" id="CHEBI:43474"/>
        <dbReference type="ChEBI" id="CHEBI:61977"/>
        <dbReference type="EC" id="3.1.3.16"/>
    </reaction>
</comment>
<gene>
    <name evidence="14" type="ORF">LUZ62_054357</name>
</gene>
<evidence type="ECO:0000259" key="13">
    <source>
        <dbReference type="PROSITE" id="PS51746"/>
    </source>
</evidence>
<dbReference type="Proteomes" id="UP001140206">
    <property type="component" value="Chromosome 3"/>
</dbReference>
<proteinExistence type="inferred from homology"/>
<dbReference type="EC" id="3.1.3.16" evidence="4"/>
<dbReference type="Pfam" id="PF00481">
    <property type="entry name" value="PP2C"/>
    <property type="match status" value="1"/>
</dbReference>
<keyword evidence="15" id="KW-1185">Reference proteome</keyword>
<protein>
    <recommendedName>
        <fullName evidence="4">protein-serine/threonine phosphatase</fullName>
        <ecNumber evidence="4">3.1.3.16</ecNumber>
    </recommendedName>
</protein>
<dbReference type="GO" id="GO:0046872">
    <property type="term" value="F:metal ion binding"/>
    <property type="evidence" value="ECO:0007669"/>
    <property type="project" value="UniProtKB-KW"/>
</dbReference>
<name>A0AAV8DTU9_9POAL</name>
<sequence>MVCIASIRDFIARATSLRAFSPSKLGRFRVRVCGRDLDVGPAAYFPQSRRRFQTIPVVKMMVDSGTGSTHLPITAPVQKPVEDAIFENDDLSYGAGTCKSEDRNLSYGYYSFTGRRPTMEDFYDIKTTRIQGQTVSLFGVFDGHAGSRAARYLKEHLFDNLLNHPKFMTDTKLAIRETYRKTDSDFLDSEISAFREDGSTSCTAILIGNQLFVANVGDSRAVISKGGKAIPLSEDHKPNRSDERQRIEDAGGVVIWAGTWRVNGVLAMSRAFGNRMLKQFVEAEPDIKEEVIDDELELLVLATDGIWDVLTNEGATSLAKTEEAPETAARRLGEYAYSHGSADNITCIVVRFHHDENDDDAVVPTSSPSTSE</sequence>
<keyword evidence="5" id="KW-0479">Metal-binding</keyword>
<dbReference type="GO" id="GO:0004722">
    <property type="term" value="F:protein serine/threonine phosphatase activity"/>
    <property type="evidence" value="ECO:0007669"/>
    <property type="project" value="UniProtKB-EC"/>
</dbReference>
<evidence type="ECO:0000256" key="10">
    <source>
        <dbReference type="ARBA" id="ARBA00047761"/>
    </source>
</evidence>
<evidence type="ECO:0000313" key="15">
    <source>
        <dbReference type="Proteomes" id="UP001140206"/>
    </source>
</evidence>
<dbReference type="InterPro" id="IPR001932">
    <property type="entry name" value="PPM-type_phosphatase-like_dom"/>
</dbReference>
<evidence type="ECO:0000256" key="2">
    <source>
        <dbReference type="ARBA" id="ARBA00001946"/>
    </source>
</evidence>
<evidence type="ECO:0000256" key="9">
    <source>
        <dbReference type="ARBA" id="ARBA00023211"/>
    </source>
</evidence>
<dbReference type="InterPro" id="IPR015655">
    <property type="entry name" value="PP2C"/>
</dbReference>
<comment type="catalytic activity">
    <reaction evidence="10">
        <text>O-phospho-L-seryl-[protein] + H2O = L-seryl-[protein] + phosphate</text>
        <dbReference type="Rhea" id="RHEA:20629"/>
        <dbReference type="Rhea" id="RHEA-COMP:9863"/>
        <dbReference type="Rhea" id="RHEA-COMP:11604"/>
        <dbReference type="ChEBI" id="CHEBI:15377"/>
        <dbReference type="ChEBI" id="CHEBI:29999"/>
        <dbReference type="ChEBI" id="CHEBI:43474"/>
        <dbReference type="ChEBI" id="CHEBI:83421"/>
        <dbReference type="EC" id="3.1.3.16"/>
    </reaction>
</comment>
<dbReference type="EMBL" id="JAMFTS010000003">
    <property type="protein sequence ID" value="KAJ4770100.1"/>
    <property type="molecule type" value="Genomic_DNA"/>
</dbReference>
<evidence type="ECO:0000256" key="11">
    <source>
        <dbReference type="ARBA" id="ARBA00048336"/>
    </source>
</evidence>
<comment type="caution">
    <text evidence="14">The sequence shown here is derived from an EMBL/GenBank/DDBJ whole genome shotgun (WGS) entry which is preliminary data.</text>
</comment>
<dbReference type="InterPro" id="IPR000222">
    <property type="entry name" value="PP2C_BS"/>
</dbReference>
<evidence type="ECO:0000256" key="5">
    <source>
        <dbReference type="ARBA" id="ARBA00022723"/>
    </source>
</evidence>
<keyword evidence="7" id="KW-0460">Magnesium</keyword>
<comment type="cofactor">
    <cofactor evidence="2">
        <name>Mg(2+)</name>
        <dbReference type="ChEBI" id="CHEBI:18420"/>
    </cofactor>
</comment>
<dbReference type="PROSITE" id="PS01032">
    <property type="entry name" value="PPM_1"/>
    <property type="match status" value="1"/>
</dbReference>
<evidence type="ECO:0000256" key="4">
    <source>
        <dbReference type="ARBA" id="ARBA00013081"/>
    </source>
</evidence>
<evidence type="ECO:0000256" key="8">
    <source>
        <dbReference type="ARBA" id="ARBA00022912"/>
    </source>
</evidence>
<dbReference type="PROSITE" id="PS51746">
    <property type="entry name" value="PPM_2"/>
    <property type="match status" value="1"/>
</dbReference>
<dbReference type="SUPFAM" id="SSF81606">
    <property type="entry name" value="PP2C-like"/>
    <property type="match status" value="1"/>
</dbReference>